<feature type="domain" description="Transposase (putative) gypsy type" evidence="1">
    <location>
        <begin position="67"/>
        <end position="127"/>
    </location>
</feature>
<proteinExistence type="predicted"/>
<gene>
    <name evidence="2" type="ORF">HanXRQr2_Chr15g0720221</name>
</gene>
<dbReference type="AlphaFoldDB" id="A0A9K3E4T2"/>
<evidence type="ECO:0000313" key="3">
    <source>
        <dbReference type="Proteomes" id="UP000215914"/>
    </source>
</evidence>
<accession>A0A9K3E4T2</accession>
<reference evidence="2" key="2">
    <citation type="submission" date="2020-06" db="EMBL/GenBank/DDBJ databases">
        <title>Helianthus annuus Genome sequencing and assembly Release 2.</title>
        <authorList>
            <person name="Gouzy J."/>
            <person name="Langlade N."/>
            <person name="Munos S."/>
        </authorList>
    </citation>
    <scope>NUCLEOTIDE SEQUENCE</scope>
    <source>
        <tissue evidence="2">Leaves</tissue>
    </source>
</reference>
<name>A0A9K3E4T2_HELAN</name>
<dbReference type="EMBL" id="MNCJ02000330">
    <property type="protein sequence ID" value="KAF5766848.1"/>
    <property type="molecule type" value="Genomic_DNA"/>
</dbReference>
<keyword evidence="3" id="KW-1185">Reference proteome</keyword>
<comment type="caution">
    <text evidence="2">The sequence shown here is derived from an EMBL/GenBank/DDBJ whole genome shotgun (WGS) entry which is preliminary data.</text>
</comment>
<dbReference type="Proteomes" id="UP000215914">
    <property type="component" value="Unassembled WGS sequence"/>
</dbReference>
<dbReference type="PANTHER" id="PTHR31099:SF49">
    <property type="entry name" value="MYOSIN HEAVY CHAIN-LIKE PROTEIN"/>
    <property type="match status" value="1"/>
</dbReference>
<dbReference type="PANTHER" id="PTHR31099">
    <property type="entry name" value="OS06G0165300 PROTEIN"/>
    <property type="match status" value="1"/>
</dbReference>
<evidence type="ECO:0000259" key="1">
    <source>
        <dbReference type="Pfam" id="PF04195"/>
    </source>
</evidence>
<dbReference type="Pfam" id="PF04195">
    <property type="entry name" value="Transposase_28"/>
    <property type="match status" value="1"/>
</dbReference>
<reference evidence="2" key="1">
    <citation type="journal article" date="2017" name="Nature">
        <title>The sunflower genome provides insights into oil metabolism, flowering and Asterid evolution.</title>
        <authorList>
            <person name="Badouin H."/>
            <person name="Gouzy J."/>
            <person name="Grassa C.J."/>
            <person name="Murat F."/>
            <person name="Staton S.E."/>
            <person name="Cottret L."/>
            <person name="Lelandais-Briere C."/>
            <person name="Owens G.L."/>
            <person name="Carrere S."/>
            <person name="Mayjonade B."/>
            <person name="Legrand L."/>
            <person name="Gill N."/>
            <person name="Kane N.C."/>
            <person name="Bowers J.E."/>
            <person name="Hubner S."/>
            <person name="Bellec A."/>
            <person name="Berard A."/>
            <person name="Berges H."/>
            <person name="Blanchet N."/>
            <person name="Boniface M.C."/>
            <person name="Brunel D."/>
            <person name="Catrice O."/>
            <person name="Chaidir N."/>
            <person name="Claudel C."/>
            <person name="Donnadieu C."/>
            <person name="Faraut T."/>
            <person name="Fievet G."/>
            <person name="Helmstetter N."/>
            <person name="King M."/>
            <person name="Knapp S.J."/>
            <person name="Lai Z."/>
            <person name="Le Paslier M.C."/>
            <person name="Lippi Y."/>
            <person name="Lorenzon L."/>
            <person name="Mandel J.R."/>
            <person name="Marage G."/>
            <person name="Marchand G."/>
            <person name="Marquand E."/>
            <person name="Bret-Mestries E."/>
            <person name="Morien E."/>
            <person name="Nambeesan S."/>
            <person name="Nguyen T."/>
            <person name="Pegot-Espagnet P."/>
            <person name="Pouilly N."/>
            <person name="Raftis F."/>
            <person name="Sallet E."/>
            <person name="Schiex T."/>
            <person name="Thomas J."/>
            <person name="Vandecasteele C."/>
            <person name="Vares D."/>
            <person name="Vear F."/>
            <person name="Vautrin S."/>
            <person name="Crespi M."/>
            <person name="Mangin B."/>
            <person name="Burke J.M."/>
            <person name="Salse J."/>
            <person name="Munos S."/>
            <person name="Vincourt P."/>
            <person name="Rieseberg L.H."/>
            <person name="Langlade N.B."/>
        </authorList>
    </citation>
    <scope>NUCLEOTIDE SEQUENCE</scope>
    <source>
        <tissue evidence="2">Leaves</tissue>
    </source>
</reference>
<evidence type="ECO:0000313" key="2">
    <source>
        <dbReference type="EMBL" id="KAF5766848.1"/>
    </source>
</evidence>
<organism evidence="2 3">
    <name type="scientific">Helianthus annuus</name>
    <name type="common">Common sunflower</name>
    <dbReference type="NCBI Taxonomy" id="4232"/>
    <lineage>
        <taxon>Eukaryota</taxon>
        <taxon>Viridiplantae</taxon>
        <taxon>Streptophyta</taxon>
        <taxon>Embryophyta</taxon>
        <taxon>Tracheophyta</taxon>
        <taxon>Spermatophyta</taxon>
        <taxon>Magnoliopsida</taxon>
        <taxon>eudicotyledons</taxon>
        <taxon>Gunneridae</taxon>
        <taxon>Pentapetalae</taxon>
        <taxon>asterids</taxon>
        <taxon>campanulids</taxon>
        <taxon>Asterales</taxon>
        <taxon>Asteraceae</taxon>
        <taxon>Asteroideae</taxon>
        <taxon>Heliantheae alliance</taxon>
        <taxon>Heliantheae</taxon>
        <taxon>Helianthus</taxon>
    </lineage>
</organism>
<dbReference type="Gramene" id="mRNA:HanXRQr2_Chr15g0720221">
    <property type="protein sequence ID" value="CDS:HanXRQr2_Chr15g0720221.1"/>
    <property type="gene ID" value="HanXRQr2_Chr15g0720221"/>
</dbReference>
<protein>
    <recommendedName>
        <fullName evidence="1">Transposase (putative) gypsy type domain-containing protein</fullName>
    </recommendedName>
</protein>
<dbReference type="InterPro" id="IPR007321">
    <property type="entry name" value="Transposase_28"/>
</dbReference>
<sequence length="248" mass="29305">MSAGERQEDSLKEMSAGLPPLKWSRETFDGLVHSFKFPDSWDVRYPEHGQTAADAPAGYITLLWDYFTEGNFRLPATRFFLDILSYYKFHISQLHPIGMVRIRHFEFLYRSMYIEPTVNRFRVLYQLHCSLGFYSFAQRSSVKKILLHPPKSFHVWKPKFFFIKDGVISMKMTFRGKEDIVAETIQTPDSETWYLDLKDVPSMKLPEKALVVAGMSLYWRMERENKPVYMEGDKSTIWDFLTLFFLMI</sequence>